<reference evidence="2" key="2">
    <citation type="submission" date="2025-08" db="UniProtKB">
        <authorList>
            <consortium name="Ensembl"/>
        </authorList>
    </citation>
    <scope>IDENTIFICATION</scope>
</reference>
<dbReference type="PANTHER" id="PTHR22677:SF4">
    <property type="entry name" value="USHER SYNDROME TYPE-1G PROTEIN-LIKE PROTEIN"/>
    <property type="match status" value="1"/>
</dbReference>
<dbReference type="PROSITE" id="PS50088">
    <property type="entry name" value="ANK_REPEAT"/>
    <property type="match status" value="2"/>
</dbReference>
<dbReference type="InterPro" id="IPR029048">
    <property type="entry name" value="HSP70_C_sf"/>
</dbReference>
<name>A0A8C4SJE8_ERPCA</name>
<reference evidence="2" key="1">
    <citation type="submission" date="2021-06" db="EMBL/GenBank/DDBJ databases">
        <authorList>
            <consortium name="Wellcome Sanger Institute Data Sharing"/>
        </authorList>
    </citation>
    <scope>NUCLEOTIDE SEQUENCE [LARGE SCALE GENOMIC DNA]</scope>
</reference>
<dbReference type="Pfam" id="PF12796">
    <property type="entry name" value="Ank_2"/>
    <property type="match status" value="1"/>
</dbReference>
<feature type="repeat" description="ANK" evidence="1">
    <location>
        <begin position="66"/>
        <end position="98"/>
    </location>
</feature>
<dbReference type="Gene3D" id="1.20.1270.10">
    <property type="match status" value="1"/>
</dbReference>
<dbReference type="Proteomes" id="UP000694620">
    <property type="component" value="Chromosome 10"/>
</dbReference>
<evidence type="ECO:0000313" key="2">
    <source>
        <dbReference type="Ensembl" id="ENSECRP00000017146.1"/>
    </source>
</evidence>
<sequence>LGFTEEVESDKRFCCSSPKPMDSIETNKVLSCALSGDIEGLMNLYSDAEDPDHVHFNEMLEVKDTMGRSILSQACMLGRYEVVRELVKCGANVNEKTERGYSPLHYAAIWGQMETVKTLLDLGANILAISFNNEKARDAALRYSKMECANYLELEEARQALARYIANVRSIIADPEKVQGKLNKDDKNTTLNLCLSKSDWMQNAKNPTVQDFLEQKKQLEDALIPVFTKLTAGE</sequence>
<dbReference type="InterPro" id="IPR039323">
    <property type="entry name" value="ANKRD_45/46/60"/>
</dbReference>
<dbReference type="PROSITE" id="PS50297">
    <property type="entry name" value="ANK_REP_REGION"/>
    <property type="match status" value="2"/>
</dbReference>
<feature type="repeat" description="ANK" evidence="1">
    <location>
        <begin position="99"/>
        <end position="131"/>
    </location>
</feature>
<dbReference type="InterPro" id="IPR036770">
    <property type="entry name" value="Ankyrin_rpt-contain_sf"/>
</dbReference>
<dbReference type="Gene3D" id="1.25.40.20">
    <property type="entry name" value="Ankyrin repeat-containing domain"/>
    <property type="match status" value="1"/>
</dbReference>
<dbReference type="Ensembl" id="ENSECRT00000017474.1">
    <property type="protein sequence ID" value="ENSECRP00000017146.1"/>
    <property type="gene ID" value="ENSECRG00000011422.1"/>
</dbReference>
<dbReference type="SUPFAM" id="SSF48403">
    <property type="entry name" value="Ankyrin repeat"/>
    <property type="match status" value="1"/>
</dbReference>
<organism evidence="2 3">
    <name type="scientific">Erpetoichthys calabaricus</name>
    <name type="common">Rope fish</name>
    <name type="synonym">Calamoichthys calabaricus</name>
    <dbReference type="NCBI Taxonomy" id="27687"/>
    <lineage>
        <taxon>Eukaryota</taxon>
        <taxon>Metazoa</taxon>
        <taxon>Chordata</taxon>
        <taxon>Craniata</taxon>
        <taxon>Vertebrata</taxon>
        <taxon>Euteleostomi</taxon>
        <taxon>Actinopterygii</taxon>
        <taxon>Polypteriformes</taxon>
        <taxon>Polypteridae</taxon>
        <taxon>Erpetoichthys</taxon>
    </lineage>
</organism>
<dbReference type="SMART" id="SM00248">
    <property type="entry name" value="ANK"/>
    <property type="match status" value="2"/>
</dbReference>
<gene>
    <name evidence="2" type="primary">ANKRD45</name>
    <name evidence="2" type="synonym">ankrd45</name>
</gene>
<evidence type="ECO:0000256" key="1">
    <source>
        <dbReference type="PROSITE-ProRule" id="PRU00023"/>
    </source>
</evidence>
<keyword evidence="1" id="KW-0040">ANK repeat</keyword>
<dbReference type="SUPFAM" id="SSF100934">
    <property type="entry name" value="Heat shock protein 70kD (HSP70), C-terminal subdomain"/>
    <property type="match status" value="1"/>
</dbReference>
<accession>A0A8C4SJE8</accession>
<dbReference type="AlphaFoldDB" id="A0A8C4SJE8"/>
<keyword evidence="3" id="KW-1185">Reference proteome</keyword>
<proteinExistence type="predicted"/>
<dbReference type="InterPro" id="IPR002110">
    <property type="entry name" value="Ankyrin_rpt"/>
</dbReference>
<dbReference type="PANTHER" id="PTHR22677">
    <property type="entry name" value="ANKYRIN REPEAT DOMAIN-CONTAINING PROTEIN 60"/>
    <property type="match status" value="1"/>
</dbReference>
<evidence type="ECO:0000313" key="3">
    <source>
        <dbReference type="Proteomes" id="UP000694620"/>
    </source>
</evidence>
<dbReference type="GeneTree" id="ENSGT00390000008829"/>
<protein>
    <submittedName>
        <fullName evidence="2">Ankyrin repeat domain 45</fullName>
    </submittedName>
</protein>
<reference evidence="2" key="3">
    <citation type="submission" date="2025-09" db="UniProtKB">
        <authorList>
            <consortium name="Ensembl"/>
        </authorList>
    </citation>
    <scope>IDENTIFICATION</scope>
</reference>